<evidence type="ECO:0000313" key="4">
    <source>
        <dbReference type="EMBL" id="CDK27752.1"/>
    </source>
</evidence>
<dbReference type="HOGENOM" id="CLU_076387_2_0_1"/>
<dbReference type="Proteomes" id="UP000019384">
    <property type="component" value="Unassembled WGS sequence"/>
</dbReference>
<evidence type="ECO:0000256" key="1">
    <source>
        <dbReference type="ARBA" id="ARBA00005781"/>
    </source>
</evidence>
<reference evidence="4" key="1">
    <citation type="submission" date="2013-12" db="EMBL/GenBank/DDBJ databases">
        <authorList>
            <person name="Genoscope - CEA"/>
        </authorList>
    </citation>
    <scope>NUCLEOTIDE SEQUENCE</scope>
    <source>
        <strain evidence="4">CBS 1993</strain>
    </source>
</reference>
<evidence type="ECO:0000313" key="5">
    <source>
        <dbReference type="Proteomes" id="UP000019384"/>
    </source>
</evidence>
<dbReference type="SUPFAM" id="SSF50104">
    <property type="entry name" value="Translation proteins SH3-like domain"/>
    <property type="match status" value="1"/>
</dbReference>
<dbReference type="GO" id="GO:0003735">
    <property type="term" value="F:structural constituent of ribosome"/>
    <property type="evidence" value="ECO:0007669"/>
    <property type="project" value="InterPro"/>
</dbReference>
<dbReference type="EMBL" id="HG793128">
    <property type="protein sequence ID" value="CDK27752.1"/>
    <property type="molecule type" value="Genomic_DNA"/>
</dbReference>
<dbReference type="PANTHER" id="PTHR15680">
    <property type="entry name" value="RIBOSOMAL PROTEIN L19"/>
    <property type="match status" value="1"/>
</dbReference>
<accession>W6MR79</accession>
<dbReference type="GO" id="GO:0005762">
    <property type="term" value="C:mitochondrial large ribosomal subunit"/>
    <property type="evidence" value="ECO:0007669"/>
    <property type="project" value="TreeGrafter"/>
</dbReference>
<dbReference type="Gene3D" id="2.30.30.790">
    <property type="match status" value="1"/>
</dbReference>
<dbReference type="InterPro" id="IPR038657">
    <property type="entry name" value="Ribosomal_bL19_sf"/>
</dbReference>
<dbReference type="OrthoDB" id="432645at2759"/>
<keyword evidence="2" id="KW-0689">Ribosomal protein</keyword>
<keyword evidence="5" id="KW-1185">Reference proteome</keyword>
<evidence type="ECO:0008006" key="6">
    <source>
        <dbReference type="Google" id="ProtNLM"/>
    </source>
</evidence>
<dbReference type="RefSeq" id="XP_022459745.1">
    <property type="nucleotide sequence ID" value="XM_022602176.1"/>
</dbReference>
<name>W6MR79_9ASCO</name>
<dbReference type="AlphaFoldDB" id="W6MR79"/>
<dbReference type="STRING" id="1382522.W6MR79"/>
<organism evidence="4 5">
    <name type="scientific">Kuraishia capsulata CBS 1993</name>
    <dbReference type="NCBI Taxonomy" id="1382522"/>
    <lineage>
        <taxon>Eukaryota</taxon>
        <taxon>Fungi</taxon>
        <taxon>Dikarya</taxon>
        <taxon>Ascomycota</taxon>
        <taxon>Saccharomycotina</taxon>
        <taxon>Pichiomycetes</taxon>
        <taxon>Pichiales</taxon>
        <taxon>Pichiaceae</taxon>
        <taxon>Kuraishia</taxon>
    </lineage>
</organism>
<proteinExistence type="inferred from homology"/>
<evidence type="ECO:0000256" key="2">
    <source>
        <dbReference type="ARBA" id="ARBA00022980"/>
    </source>
</evidence>
<dbReference type="GO" id="GO:0006412">
    <property type="term" value="P:translation"/>
    <property type="evidence" value="ECO:0007669"/>
    <property type="project" value="InterPro"/>
</dbReference>
<keyword evidence="3" id="KW-0687">Ribonucleoprotein</keyword>
<dbReference type="Pfam" id="PF01245">
    <property type="entry name" value="Ribosomal_L19"/>
    <property type="match status" value="1"/>
</dbReference>
<dbReference type="PANTHER" id="PTHR15680:SF9">
    <property type="entry name" value="LARGE RIBOSOMAL SUBUNIT PROTEIN BL19M"/>
    <property type="match status" value="1"/>
</dbReference>
<dbReference type="InterPro" id="IPR001857">
    <property type="entry name" value="Ribosomal_bL19"/>
</dbReference>
<sequence>MFNPLRIVNRICVKAPLQLQRFQSGLAPAKKMVVYEPLPKLRQGKSLMLYIKEAQYKKFDPNGTKRKILDKSNPEKLRSGDVVRIVYKEQSPVVGAVIAINKSGLGTSLLLRNMITGVGVEFHVPVFSPMVERIDIVRRPAKYKGRTKHYYIRNTRLDVGDLESSIGVKRKV</sequence>
<protein>
    <recommendedName>
        <fullName evidence="6">Ribosomal protein L19</fullName>
    </recommendedName>
</protein>
<reference evidence="4" key="2">
    <citation type="submission" date="2014-02" db="EMBL/GenBank/DDBJ databases">
        <title>Complete DNA sequence of /Kuraishia capsulata/ illustrates novel genomic features among budding yeasts (/Saccharomycotina/).</title>
        <authorList>
            <person name="Morales L."/>
            <person name="Noel B."/>
            <person name="Porcel B."/>
            <person name="Marcet-Houben M."/>
            <person name="Hullo M-F."/>
            <person name="Sacerdot C."/>
            <person name="Tekaia F."/>
            <person name="Leh-Louis V."/>
            <person name="Despons L."/>
            <person name="Khanna V."/>
            <person name="Aury J-M."/>
            <person name="Barbe V."/>
            <person name="Couloux A."/>
            <person name="Labadie K."/>
            <person name="Pelletier E."/>
            <person name="Souciet J-L."/>
            <person name="Boekhout T."/>
            <person name="Gabaldon T."/>
            <person name="Wincker P."/>
            <person name="Dujon B."/>
        </authorList>
    </citation>
    <scope>NUCLEOTIDE SEQUENCE</scope>
    <source>
        <strain evidence="4">CBS 1993</strain>
    </source>
</reference>
<evidence type="ECO:0000256" key="3">
    <source>
        <dbReference type="ARBA" id="ARBA00023274"/>
    </source>
</evidence>
<dbReference type="GeneID" id="34521133"/>
<comment type="similarity">
    <text evidence="1">Belongs to the bacterial ribosomal protein bL19 family.</text>
</comment>
<gene>
    <name evidence="4" type="ORF">KUCA_T00003731001</name>
</gene>
<dbReference type="InterPro" id="IPR008991">
    <property type="entry name" value="Translation_prot_SH3-like_sf"/>
</dbReference>